<evidence type="ECO:0000313" key="1">
    <source>
        <dbReference type="EMBL" id="RTQ45093.1"/>
    </source>
</evidence>
<accession>A0A3S0K0Y8</accession>
<reference evidence="1 2" key="1">
    <citation type="submission" date="2018-12" db="EMBL/GenBank/DDBJ databases">
        <title>Hymenobacter gummosus sp. nov., isolated from a spring.</title>
        <authorList>
            <person name="Nie L."/>
        </authorList>
    </citation>
    <scope>NUCLEOTIDE SEQUENCE [LARGE SCALE GENOMIC DNA]</scope>
    <source>
        <strain evidence="1 2">KCTC 52166</strain>
    </source>
</reference>
<sequence length="96" mass="10631">MNASEAPVFGDADWNHYRARVAAVLTDIEADMQQRGYGLSSEGLTLEVAERLPVAVATDEDFEVLEALVKSLRPLAREAVRATREDQAGQYRLLLL</sequence>
<dbReference type="OrthoDB" id="884772at2"/>
<gene>
    <name evidence="1" type="ORF">EJV47_26340</name>
</gene>
<dbReference type="AlphaFoldDB" id="A0A3S0K0Y8"/>
<dbReference type="EMBL" id="RXOF01000022">
    <property type="protein sequence ID" value="RTQ45093.1"/>
    <property type="molecule type" value="Genomic_DNA"/>
</dbReference>
<evidence type="ECO:0000313" key="2">
    <source>
        <dbReference type="Proteomes" id="UP000282184"/>
    </source>
</evidence>
<protein>
    <submittedName>
        <fullName evidence="1">Uncharacterized protein</fullName>
    </submittedName>
</protein>
<name>A0A3S0K0Y8_9BACT</name>
<proteinExistence type="predicted"/>
<keyword evidence="2" id="KW-1185">Reference proteome</keyword>
<organism evidence="1 2">
    <name type="scientific">Hymenobacter gummosus</name>
    <dbReference type="NCBI Taxonomy" id="1776032"/>
    <lineage>
        <taxon>Bacteria</taxon>
        <taxon>Pseudomonadati</taxon>
        <taxon>Bacteroidota</taxon>
        <taxon>Cytophagia</taxon>
        <taxon>Cytophagales</taxon>
        <taxon>Hymenobacteraceae</taxon>
        <taxon>Hymenobacter</taxon>
    </lineage>
</organism>
<comment type="caution">
    <text evidence="1">The sequence shown here is derived from an EMBL/GenBank/DDBJ whole genome shotgun (WGS) entry which is preliminary data.</text>
</comment>
<dbReference type="Proteomes" id="UP000282184">
    <property type="component" value="Unassembled WGS sequence"/>
</dbReference>
<dbReference type="RefSeq" id="WP_126696209.1">
    <property type="nucleotide sequence ID" value="NZ_RXOF01000022.1"/>
</dbReference>